<keyword evidence="3" id="KW-0479">Metal-binding</keyword>
<dbReference type="Pfam" id="PF00355">
    <property type="entry name" value="Rieske"/>
    <property type="match status" value="1"/>
</dbReference>
<protein>
    <submittedName>
        <fullName evidence="9">Phenylpropionate dioxygenase-like ring-hydroxylating dioxygenase large terminal subunit</fullName>
    </submittedName>
</protein>
<proteinExistence type="predicted"/>
<dbReference type="Gene3D" id="2.102.10.10">
    <property type="entry name" value="Rieske [2Fe-2S] iron-sulphur domain"/>
    <property type="match status" value="1"/>
</dbReference>
<dbReference type="InterPro" id="IPR017941">
    <property type="entry name" value="Rieske_2Fe-2S"/>
</dbReference>
<dbReference type="Pfam" id="PF00848">
    <property type="entry name" value="Ring_hydroxyl_A"/>
    <property type="match status" value="1"/>
</dbReference>
<dbReference type="InterPro" id="IPR015881">
    <property type="entry name" value="ARHD_Rieske_2Fe_2S"/>
</dbReference>
<keyword evidence="4" id="KW-0560">Oxidoreductase</keyword>
<keyword evidence="7" id="KW-0520">NAD</keyword>
<keyword evidence="5" id="KW-0408">Iron</keyword>
<feature type="domain" description="Rieske" evidence="8">
    <location>
        <begin position="43"/>
        <end position="149"/>
    </location>
</feature>
<evidence type="ECO:0000313" key="9">
    <source>
        <dbReference type="EMBL" id="MBB4144771.1"/>
    </source>
</evidence>
<dbReference type="InterPro" id="IPR001663">
    <property type="entry name" value="Rng_hydr_dOase-A"/>
</dbReference>
<dbReference type="CDD" id="cd03469">
    <property type="entry name" value="Rieske_RO_Alpha_N"/>
    <property type="match status" value="1"/>
</dbReference>
<organism evidence="9 10">
    <name type="scientific">Rhizobium rhizoryzae</name>
    <dbReference type="NCBI Taxonomy" id="451876"/>
    <lineage>
        <taxon>Bacteria</taxon>
        <taxon>Pseudomonadati</taxon>
        <taxon>Pseudomonadota</taxon>
        <taxon>Alphaproteobacteria</taxon>
        <taxon>Hyphomicrobiales</taxon>
        <taxon>Rhizobiaceae</taxon>
        <taxon>Rhizobium/Agrobacterium group</taxon>
        <taxon>Rhizobium</taxon>
    </lineage>
</organism>
<dbReference type="PANTHER" id="PTHR43756">
    <property type="entry name" value="CHOLINE MONOOXYGENASE, CHLOROPLASTIC"/>
    <property type="match status" value="1"/>
</dbReference>
<dbReference type="PRINTS" id="PR00090">
    <property type="entry name" value="RNGDIOXGNASE"/>
</dbReference>
<dbReference type="GO" id="GO:0051213">
    <property type="term" value="F:dioxygenase activity"/>
    <property type="evidence" value="ECO:0007669"/>
    <property type="project" value="UniProtKB-KW"/>
</dbReference>
<dbReference type="PROSITE" id="PS51296">
    <property type="entry name" value="RIESKE"/>
    <property type="match status" value="1"/>
</dbReference>
<comment type="cofactor">
    <cofactor evidence="1">
        <name>Fe cation</name>
        <dbReference type="ChEBI" id="CHEBI:24875"/>
    </cofactor>
</comment>
<dbReference type="AlphaFoldDB" id="A0A7W6LIB0"/>
<name>A0A7W6LIB0_9HYPH</name>
<dbReference type="RefSeq" id="WP_165134008.1">
    <property type="nucleotide sequence ID" value="NZ_CP049250.1"/>
</dbReference>
<dbReference type="InterPro" id="IPR015879">
    <property type="entry name" value="Ring_hydroxy_dOase_asu_C_dom"/>
</dbReference>
<dbReference type="Gene3D" id="3.90.380.10">
    <property type="entry name" value="Naphthalene 1,2-dioxygenase Alpha Subunit, Chain A, domain 1"/>
    <property type="match status" value="1"/>
</dbReference>
<dbReference type="GO" id="GO:0051537">
    <property type="term" value="F:2 iron, 2 sulfur cluster binding"/>
    <property type="evidence" value="ECO:0007669"/>
    <property type="project" value="UniProtKB-KW"/>
</dbReference>
<evidence type="ECO:0000256" key="4">
    <source>
        <dbReference type="ARBA" id="ARBA00023002"/>
    </source>
</evidence>
<gene>
    <name evidence="9" type="ORF">GGQ72_003328</name>
</gene>
<evidence type="ECO:0000256" key="5">
    <source>
        <dbReference type="ARBA" id="ARBA00023004"/>
    </source>
</evidence>
<evidence type="ECO:0000256" key="2">
    <source>
        <dbReference type="ARBA" id="ARBA00022714"/>
    </source>
</evidence>
<evidence type="ECO:0000256" key="3">
    <source>
        <dbReference type="ARBA" id="ARBA00022723"/>
    </source>
</evidence>
<reference evidence="9 10" key="1">
    <citation type="submission" date="2020-08" db="EMBL/GenBank/DDBJ databases">
        <title>Genomic Encyclopedia of Type Strains, Phase IV (KMG-IV): sequencing the most valuable type-strain genomes for metagenomic binning, comparative biology and taxonomic classification.</title>
        <authorList>
            <person name="Goeker M."/>
        </authorList>
    </citation>
    <scope>NUCLEOTIDE SEQUENCE [LARGE SCALE GENOMIC DNA]</scope>
    <source>
        <strain evidence="9 10">DSM 29514</strain>
    </source>
</reference>
<evidence type="ECO:0000313" key="10">
    <source>
        <dbReference type="Proteomes" id="UP000519897"/>
    </source>
</evidence>
<dbReference type="PROSITE" id="PS00570">
    <property type="entry name" value="RING_HYDROXYL_ALPHA"/>
    <property type="match status" value="1"/>
</dbReference>
<accession>A0A7W6LIB0</accession>
<dbReference type="PANTHER" id="PTHR43756:SF5">
    <property type="entry name" value="CHOLINE MONOOXYGENASE, CHLOROPLASTIC"/>
    <property type="match status" value="1"/>
</dbReference>
<dbReference type="SUPFAM" id="SSF50022">
    <property type="entry name" value="ISP domain"/>
    <property type="match status" value="1"/>
</dbReference>
<evidence type="ECO:0000256" key="1">
    <source>
        <dbReference type="ARBA" id="ARBA00001962"/>
    </source>
</evidence>
<keyword evidence="6" id="KW-0411">Iron-sulfur</keyword>
<sequence>MTNVFHEHFESTVKFAPTLRANDYSAENRYQAELNSIFHREWIYAAHQSQFPEKGSYLTFDIADKPLLLVRGQDDEIRAFYNICVHRGHILAEGSGKASHFTCPYHAWTYALDGRLRAARGVSDIDQLPKCHRSLVPVETHTKDGFVFVRLSPGDNSFTERYGSFFTELQEQLPELGRLRFAKRFTAEVNGNWKIMIENYLECYHCSPTHPALADLMRIREYRVRQSDFFLSTQAPAGRPDNIAYQYELREDSQKNFSGWWLWPNVTFNISRDSRTFWFFTCCPSLQRSRSGTATISL</sequence>
<evidence type="ECO:0000256" key="6">
    <source>
        <dbReference type="ARBA" id="ARBA00023014"/>
    </source>
</evidence>
<evidence type="ECO:0000259" key="8">
    <source>
        <dbReference type="PROSITE" id="PS51296"/>
    </source>
</evidence>
<comment type="caution">
    <text evidence="9">The sequence shown here is derived from an EMBL/GenBank/DDBJ whole genome shotgun (WGS) entry which is preliminary data.</text>
</comment>
<dbReference type="InterPro" id="IPR036922">
    <property type="entry name" value="Rieske_2Fe-2S_sf"/>
</dbReference>
<dbReference type="Proteomes" id="UP000519897">
    <property type="component" value="Unassembled WGS sequence"/>
</dbReference>
<evidence type="ECO:0000256" key="7">
    <source>
        <dbReference type="ARBA" id="ARBA00023027"/>
    </source>
</evidence>
<keyword evidence="10" id="KW-1185">Reference proteome</keyword>
<keyword evidence="9" id="KW-0223">Dioxygenase</keyword>
<dbReference type="EMBL" id="JACIEC010000004">
    <property type="protein sequence ID" value="MBB4144771.1"/>
    <property type="molecule type" value="Genomic_DNA"/>
</dbReference>
<dbReference type="SUPFAM" id="SSF55961">
    <property type="entry name" value="Bet v1-like"/>
    <property type="match status" value="1"/>
</dbReference>
<keyword evidence="2" id="KW-0001">2Fe-2S</keyword>
<dbReference type="GO" id="GO:0005506">
    <property type="term" value="F:iron ion binding"/>
    <property type="evidence" value="ECO:0007669"/>
    <property type="project" value="InterPro"/>
</dbReference>